<dbReference type="HOGENOM" id="CLU_342863_0_0_0"/>
<organism evidence="2 3">
    <name type="scientific">Acidobacterium capsulatum (strain ATCC 51196 / DSM 11244 / BCRC 80197 / JCM 7670 / NBRC 15755 / NCIMB 13165 / 161)</name>
    <dbReference type="NCBI Taxonomy" id="240015"/>
    <lineage>
        <taxon>Bacteria</taxon>
        <taxon>Pseudomonadati</taxon>
        <taxon>Acidobacteriota</taxon>
        <taxon>Terriglobia</taxon>
        <taxon>Terriglobales</taxon>
        <taxon>Acidobacteriaceae</taxon>
        <taxon>Acidobacterium</taxon>
    </lineage>
</organism>
<feature type="region of interest" description="Disordered" evidence="1">
    <location>
        <begin position="287"/>
        <end position="677"/>
    </location>
</feature>
<feature type="compositionally biased region" description="Basic and acidic residues" evidence="1">
    <location>
        <begin position="567"/>
        <end position="611"/>
    </location>
</feature>
<reference evidence="2 3" key="1">
    <citation type="journal article" date="2009" name="Appl. Environ. Microbiol.">
        <title>Three genomes from the phylum Acidobacteria provide insight into the lifestyles of these microorganisms in soils.</title>
        <authorList>
            <person name="Ward N.L."/>
            <person name="Challacombe J.F."/>
            <person name="Janssen P.H."/>
            <person name="Henrissat B."/>
            <person name="Coutinho P.M."/>
            <person name="Wu M."/>
            <person name="Xie G."/>
            <person name="Haft D.H."/>
            <person name="Sait M."/>
            <person name="Badger J."/>
            <person name="Barabote R.D."/>
            <person name="Bradley B."/>
            <person name="Brettin T.S."/>
            <person name="Brinkac L.M."/>
            <person name="Bruce D."/>
            <person name="Creasy T."/>
            <person name="Daugherty S.C."/>
            <person name="Davidsen T.M."/>
            <person name="DeBoy R.T."/>
            <person name="Detter J.C."/>
            <person name="Dodson R.J."/>
            <person name="Durkin A.S."/>
            <person name="Ganapathy A."/>
            <person name="Gwinn-Giglio M."/>
            <person name="Han C.S."/>
            <person name="Khouri H."/>
            <person name="Kiss H."/>
            <person name="Kothari S.P."/>
            <person name="Madupu R."/>
            <person name="Nelson K.E."/>
            <person name="Nelson W.C."/>
            <person name="Paulsen I."/>
            <person name="Penn K."/>
            <person name="Ren Q."/>
            <person name="Rosovitz M.J."/>
            <person name="Selengut J.D."/>
            <person name="Shrivastava S."/>
            <person name="Sullivan S.A."/>
            <person name="Tapia R."/>
            <person name="Thompson L.S."/>
            <person name="Watkins K.L."/>
            <person name="Yang Q."/>
            <person name="Yu C."/>
            <person name="Zafar N."/>
            <person name="Zhou L."/>
            <person name="Kuske C.R."/>
        </authorList>
    </citation>
    <scope>NUCLEOTIDE SEQUENCE [LARGE SCALE GENOMIC DNA]</scope>
    <source>
        <strain evidence="3">ATCC 51196 / DSM 11244 / BCRC 80197 / JCM 7670 / NBRC 15755 / NCIMB 13165 / 161</strain>
    </source>
</reference>
<dbReference type="OrthoDB" id="113412at2"/>
<accession>C1F877</accession>
<dbReference type="eggNOG" id="COG1187">
    <property type="taxonomic scope" value="Bacteria"/>
</dbReference>
<feature type="compositionally biased region" description="Gly residues" evidence="1">
    <location>
        <begin position="630"/>
        <end position="668"/>
    </location>
</feature>
<feature type="compositionally biased region" description="Basic and acidic residues" evidence="1">
    <location>
        <begin position="309"/>
        <end position="326"/>
    </location>
</feature>
<evidence type="ECO:0000313" key="3">
    <source>
        <dbReference type="Proteomes" id="UP000002207"/>
    </source>
</evidence>
<keyword evidence="3" id="KW-1185">Reference proteome</keyword>
<gene>
    <name evidence="2" type="ordered locus">ACP_1885</name>
</gene>
<dbReference type="AlphaFoldDB" id="C1F877"/>
<dbReference type="InParanoid" id="C1F877"/>
<evidence type="ECO:0000256" key="1">
    <source>
        <dbReference type="SAM" id="MobiDB-lite"/>
    </source>
</evidence>
<dbReference type="RefSeq" id="WP_015896999.1">
    <property type="nucleotide sequence ID" value="NC_012483.1"/>
</dbReference>
<evidence type="ECO:0000313" key="2">
    <source>
        <dbReference type="EMBL" id="ACO32477.1"/>
    </source>
</evidence>
<feature type="compositionally biased region" description="Basic and acidic residues" evidence="1">
    <location>
        <begin position="498"/>
        <end position="527"/>
    </location>
</feature>
<dbReference type="Proteomes" id="UP000002207">
    <property type="component" value="Chromosome"/>
</dbReference>
<name>C1F877_ACIC5</name>
<sequence>MTSQQLLEARATLWRHNADPILTHEDATAWVETHGFQLFLPRKQQLPAPAPSFVEACLGKLEHTPSRSAIEDALDLARRLFTTGDVVPLNLFGALSEEPDFLISREELPWLLSLRADRTWKTAPAGRTSPLHINIWKLLDEQGALTVEEIRSGVGREVTEAAVRRALVELWGTLRVVPRYLENRTEWALVKSAYPKESAKGSTTAQGTALSLFLAGYLRSVIAASEDEVSIFLSPLASRSKVREALHALLTTRQLETVALGPNTLYHVAGELPEFPEVLPPATVEPATEAGTEMPEGTAFSSEPGPGTDRIRKYTPRDSRPERPAREGGFQRGDRRPRPYGERPAAGSRERGGFSSENRSREGFRRDDRGRAGFGRDDRKREGFGSDRREDRPRRDGGAFGDNRRERTPYSGERKPFGQRDRSDRPAGGFRPPFRKPQEEGGAFADNRRSREGSEPGRPDFRRREEGGRRDGDRPRPSFRNREEGDRRSFGKKPFGKPFEKRKPFGDRAREGREDSRPPRGDSDRPARKSFGGPRREFGDRKPFSPREGGGEREQRPYGNRPQGRKPFGDRKPFAPREGDGEREQRPYGNRSEGRKSFGDRKPGFPKREGGKSFGKGPQKGPGKSFGKSFGKGPGKPGGFGKGPNKGFGKGPGKSFGKGPNRGPGNGFGKPQRRPEE</sequence>
<feature type="compositionally biased region" description="Basic and acidic residues" evidence="1">
    <location>
        <begin position="446"/>
        <end position="489"/>
    </location>
</feature>
<feature type="compositionally biased region" description="Basic and acidic residues" evidence="1">
    <location>
        <begin position="534"/>
        <end position="556"/>
    </location>
</feature>
<feature type="compositionally biased region" description="Basic and acidic residues" evidence="1">
    <location>
        <begin position="348"/>
        <end position="425"/>
    </location>
</feature>
<dbReference type="EMBL" id="CP001472">
    <property type="protein sequence ID" value="ACO32477.1"/>
    <property type="molecule type" value="Genomic_DNA"/>
</dbReference>
<proteinExistence type="predicted"/>
<dbReference type="STRING" id="240015.ACP_1885"/>
<feature type="compositionally biased region" description="Basic and acidic residues" evidence="1">
    <location>
        <begin position="332"/>
        <end position="341"/>
    </location>
</feature>
<protein>
    <submittedName>
        <fullName evidence="2">Uncharacterized protein</fullName>
    </submittedName>
</protein>
<dbReference type="KEGG" id="aca:ACP_1885"/>